<dbReference type="Proteomes" id="UP001161405">
    <property type="component" value="Unassembled WGS sequence"/>
</dbReference>
<dbReference type="InterPro" id="IPR052155">
    <property type="entry name" value="Biofilm_reg_signaling"/>
</dbReference>
<feature type="domain" description="GGDEF" evidence="4">
    <location>
        <begin position="370"/>
        <end position="503"/>
    </location>
</feature>
<dbReference type="InterPro" id="IPR001633">
    <property type="entry name" value="EAL_dom"/>
</dbReference>
<feature type="transmembrane region" description="Helical" evidence="1">
    <location>
        <begin position="148"/>
        <end position="171"/>
    </location>
</feature>
<dbReference type="InterPro" id="IPR000014">
    <property type="entry name" value="PAS"/>
</dbReference>
<dbReference type="RefSeq" id="WP_284364739.1">
    <property type="nucleotide sequence ID" value="NZ_BSNI01000002.1"/>
</dbReference>
<dbReference type="Gene3D" id="3.30.70.270">
    <property type="match status" value="1"/>
</dbReference>
<dbReference type="PANTHER" id="PTHR44757:SF2">
    <property type="entry name" value="BIOFILM ARCHITECTURE MAINTENANCE PROTEIN MBAA"/>
    <property type="match status" value="1"/>
</dbReference>
<dbReference type="Pfam" id="PF00990">
    <property type="entry name" value="GGDEF"/>
    <property type="match status" value="1"/>
</dbReference>
<feature type="transmembrane region" description="Helical" evidence="1">
    <location>
        <begin position="27"/>
        <end position="51"/>
    </location>
</feature>
<dbReference type="SUPFAM" id="SSF55785">
    <property type="entry name" value="PYP-like sensor domain (PAS domain)"/>
    <property type="match status" value="1"/>
</dbReference>
<evidence type="ECO:0000259" key="3">
    <source>
        <dbReference type="PROSITE" id="PS50883"/>
    </source>
</evidence>
<evidence type="ECO:0000259" key="2">
    <source>
        <dbReference type="PROSITE" id="PS50112"/>
    </source>
</evidence>
<sequence length="769" mass="85323">MFGRLLKTIQSERQLSAVIRAHLVDGLFHPFASFVTGVIIGVAITALMWIFTDDIVIRDLSSGLAIIAILRLCVGLLYLRRNRPIGIEESNKWEIAFFVGAAAFALCLGLLTLFALIRVPDIEVHLILTITCAGYGSSIAARNAGRPLLAVGQLYLTTIPMWIGLIVQTQYTSLVSSFGWCGLFLFTIGISDITLAMRKTIIDALEHKQRNAELAASFREQAERFDAALTNMSHGLCMFDQDKKLVVWNEKVADIIGADQSLFTTGTSMDSIIAAFHPDDHSKIVDQTKDNVHSEWSETAKLSDGRFVAASTRTMENGNVVIVFADVTEKEKAEARIRNLAWVDQLTGLMNRVSLHELFVEKLENLNVSSELAVHYIDLDHFKSVNDTLGHPIGDMLLRQVADRICDVCLDEGEVARMAGDEFLVIQTLSPQARSPRDLAQQIVDALHQPFNVNSHFIQIGASVGIVIAPKDGNDADLLLKRADMALYAAKKAGRNKFAYFEPQMDQRLQQMRALELDIKQALEKNQFKLAFQPIVDAEDQSVASFECLVRWTHPTNGKMMPAKFIPAAEETGQIMEIGRWVTKEAIKTAAAWPVRKQISVNFSAVQFQDSRFADFLRRQLKRYNFPADLLELEITETAFIVDMENSLKQLQQLKDLGVKISLDDFGTGYSSLSQLQRFSFNKIKIDGSFVRDLETNPSSAAVATAVAEIGKALDITVVAECVETQEQLDFLRSVGVTRIQGYFTGRPMDAEAAEALLIKEAPAVGEVG</sequence>
<keyword evidence="1" id="KW-0472">Membrane</keyword>
<feature type="transmembrane region" description="Helical" evidence="1">
    <location>
        <begin position="63"/>
        <end position="79"/>
    </location>
</feature>
<reference evidence="5" key="2">
    <citation type="submission" date="2023-01" db="EMBL/GenBank/DDBJ databases">
        <title>Draft genome sequence of Maritalea porphyrae strain NBRC 107169.</title>
        <authorList>
            <person name="Sun Q."/>
            <person name="Mori K."/>
        </authorList>
    </citation>
    <scope>NUCLEOTIDE SEQUENCE</scope>
    <source>
        <strain evidence="5">NBRC 107169</strain>
    </source>
</reference>
<evidence type="ECO:0000259" key="4">
    <source>
        <dbReference type="PROSITE" id="PS50887"/>
    </source>
</evidence>
<proteinExistence type="predicted"/>
<keyword evidence="1" id="KW-1133">Transmembrane helix</keyword>
<dbReference type="InterPro" id="IPR035965">
    <property type="entry name" value="PAS-like_dom_sf"/>
</dbReference>
<evidence type="ECO:0000256" key="1">
    <source>
        <dbReference type="SAM" id="Phobius"/>
    </source>
</evidence>
<protein>
    <recommendedName>
        <fullName evidence="7">EAL domain-containing protein</fullName>
    </recommendedName>
</protein>
<dbReference type="Gene3D" id="3.20.20.450">
    <property type="entry name" value="EAL domain"/>
    <property type="match status" value="1"/>
</dbReference>
<evidence type="ECO:0000313" key="6">
    <source>
        <dbReference type="Proteomes" id="UP001161405"/>
    </source>
</evidence>
<keyword evidence="6" id="KW-1185">Reference proteome</keyword>
<reference evidence="5" key="1">
    <citation type="journal article" date="2014" name="Int. J. Syst. Evol. Microbiol.">
        <title>Complete genome of a new Firmicutes species belonging to the dominant human colonic microbiota ('Ruminococcus bicirculans') reveals two chromosomes and a selective capacity to utilize plant glucans.</title>
        <authorList>
            <consortium name="NISC Comparative Sequencing Program"/>
            <person name="Wegmann U."/>
            <person name="Louis P."/>
            <person name="Goesmann A."/>
            <person name="Henrissat B."/>
            <person name="Duncan S.H."/>
            <person name="Flint H.J."/>
        </authorList>
    </citation>
    <scope>NUCLEOTIDE SEQUENCE</scope>
    <source>
        <strain evidence="5">NBRC 107169</strain>
    </source>
</reference>
<dbReference type="Pfam" id="PF00563">
    <property type="entry name" value="EAL"/>
    <property type="match status" value="1"/>
</dbReference>
<dbReference type="NCBIfam" id="TIGR00254">
    <property type="entry name" value="GGDEF"/>
    <property type="match status" value="1"/>
</dbReference>
<dbReference type="Gene3D" id="3.30.450.20">
    <property type="entry name" value="PAS domain"/>
    <property type="match status" value="1"/>
</dbReference>
<feature type="transmembrane region" description="Helical" evidence="1">
    <location>
        <begin position="177"/>
        <end position="197"/>
    </location>
</feature>
<dbReference type="EMBL" id="BSNI01000002">
    <property type="protein sequence ID" value="GLQ18098.1"/>
    <property type="molecule type" value="Genomic_DNA"/>
</dbReference>
<organism evidence="5 6">
    <name type="scientific">Maritalea porphyrae</name>
    <dbReference type="NCBI Taxonomy" id="880732"/>
    <lineage>
        <taxon>Bacteria</taxon>
        <taxon>Pseudomonadati</taxon>
        <taxon>Pseudomonadota</taxon>
        <taxon>Alphaproteobacteria</taxon>
        <taxon>Hyphomicrobiales</taxon>
        <taxon>Devosiaceae</taxon>
        <taxon>Maritalea</taxon>
    </lineage>
</organism>
<feature type="domain" description="PAS" evidence="2">
    <location>
        <begin position="221"/>
        <end position="295"/>
    </location>
</feature>
<gene>
    <name evidence="5" type="ORF">GCM10007879_23470</name>
</gene>
<dbReference type="PROSITE" id="PS50887">
    <property type="entry name" value="GGDEF"/>
    <property type="match status" value="1"/>
</dbReference>
<dbReference type="PROSITE" id="PS50112">
    <property type="entry name" value="PAS"/>
    <property type="match status" value="1"/>
</dbReference>
<evidence type="ECO:0008006" key="7">
    <source>
        <dbReference type="Google" id="ProtNLM"/>
    </source>
</evidence>
<dbReference type="Pfam" id="PF12860">
    <property type="entry name" value="PAS_7"/>
    <property type="match status" value="1"/>
</dbReference>
<evidence type="ECO:0000313" key="5">
    <source>
        <dbReference type="EMBL" id="GLQ18098.1"/>
    </source>
</evidence>
<feature type="transmembrane region" description="Helical" evidence="1">
    <location>
        <begin position="95"/>
        <end position="116"/>
    </location>
</feature>
<dbReference type="SMART" id="SM00267">
    <property type="entry name" value="GGDEF"/>
    <property type="match status" value="1"/>
</dbReference>
<accession>A0ABQ5UU58</accession>
<dbReference type="PANTHER" id="PTHR44757">
    <property type="entry name" value="DIGUANYLATE CYCLASE DGCP"/>
    <property type="match status" value="1"/>
</dbReference>
<dbReference type="InterPro" id="IPR035919">
    <property type="entry name" value="EAL_sf"/>
</dbReference>
<name>A0ABQ5UU58_9HYPH</name>
<dbReference type="SUPFAM" id="SSF55073">
    <property type="entry name" value="Nucleotide cyclase"/>
    <property type="match status" value="1"/>
</dbReference>
<dbReference type="SUPFAM" id="SSF141868">
    <property type="entry name" value="EAL domain-like"/>
    <property type="match status" value="1"/>
</dbReference>
<dbReference type="SMART" id="SM00052">
    <property type="entry name" value="EAL"/>
    <property type="match status" value="1"/>
</dbReference>
<feature type="domain" description="EAL" evidence="3">
    <location>
        <begin position="512"/>
        <end position="762"/>
    </location>
</feature>
<comment type="caution">
    <text evidence="5">The sequence shown here is derived from an EMBL/GenBank/DDBJ whole genome shotgun (WGS) entry which is preliminary data.</text>
</comment>
<dbReference type="InterPro" id="IPR029787">
    <property type="entry name" value="Nucleotide_cyclase"/>
</dbReference>
<dbReference type="InterPro" id="IPR000160">
    <property type="entry name" value="GGDEF_dom"/>
</dbReference>
<dbReference type="PROSITE" id="PS50883">
    <property type="entry name" value="EAL"/>
    <property type="match status" value="1"/>
</dbReference>
<dbReference type="CDD" id="cd01949">
    <property type="entry name" value="GGDEF"/>
    <property type="match status" value="1"/>
</dbReference>
<dbReference type="CDD" id="cd01948">
    <property type="entry name" value="EAL"/>
    <property type="match status" value="1"/>
</dbReference>
<dbReference type="InterPro" id="IPR043128">
    <property type="entry name" value="Rev_trsase/Diguanyl_cyclase"/>
</dbReference>
<keyword evidence="1" id="KW-0812">Transmembrane</keyword>
<dbReference type="NCBIfam" id="TIGR00229">
    <property type="entry name" value="sensory_box"/>
    <property type="match status" value="1"/>
</dbReference>